<dbReference type="GO" id="GO:0004691">
    <property type="term" value="F:cAMP-dependent protein kinase activity"/>
    <property type="evidence" value="ECO:0007669"/>
    <property type="project" value="TreeGrafter"/>
</dbReference>
<feature type="binding site" evidence="6">
    <location>
        <position position="33"/>
    </location>
    <ligand>
        <name>ATP</name>
        <dbReference type="ChEBI" id="CHEBI:30616"/>
    </ligand>
</feature>
<evidence type="ECO:0000256" key="1">
    <source>
        <dbReference type="ARBA" id="ARBA00022527"/>
    </source>
</evidence>
<keyword evidence="3 6" id="KW-0547">Nucleotide-binding</keyword>
<evidence type="ECO:0000256" key="4">
    <source>
        <dbReference type="ARBA" id="ARBA00022777"/>
    </source>
</evidence>
<feature type="domain" description="Protein kinase" evidence="9">
    <location>
        <begin position="4"/>
        <end position="282"/>
    </location>
</feature>
<evidence type="ECO:0000256" key="5">
    <source>
        <dbReference type="ARBA" id="ARBA00022840"/>
    </source>
</evidence>
<keyword evidence="1 7" id="KW-0723">Serine/threonine-protein kinase</keyword>
<reference evidence="10 11" key="1">
    <citation type="submission" date="2018-01" db="EMBL/GenBank/DDBJ databases">
        <title>Draft genome of the strawberry crown rot pathogen Phytophthora cactorum.</title>
        <authorList>
            <person name="Armitage A.D."/>
            <person name="Lysoe E."/>
            <person name="Nellist C.F."/>
            <person name="Harrison R.J."/>
            <person name="Brurberg M.B."/>
        </authorList>
    </citation>
    <scope>NUCLEOTIDE SEQUENCE [LARGE SCALE GENOMIC DNA]</scope>
    <source>
        <strain evidence="10 11">10300</strain>
    </source>
</reference>
<feature type="region of interest" description="Disordered" evidence="8">
    <location>
        <begin position="317"/>
        <end position="339"/>
    </location>
</feature>
<keyword evidence="5 6" id="KW-0067">ATP-binding</keyword>
<evidence type="ECO:0000259" key="9">
    <source>
        <dbReference type="PROSITE" id="PS50011"/>
    </source>
</evidence>
<name>A0A329T101_9STRA</name>
<keyword evidence="2" id="KW-0808">Transferase</keyword>
<dbReference type="PROSITE" id="PS50011">
    <property type="entry name" value="PROTEIN_KINASE_DOM"/>
    <property type="match status" value="1"/>
</dbReference>
<dbReference type="Pfam" id="PF00069">
    <property type="entry name" value="Pkinase"/>
    <property type="match status" value="1"/>
</dbReference>
<comment type="caution">
    <text evidence="10">The sequence shown here is derived from an EMBL/GenBank/DDBJ whole genome shotgun (WGS) entry which is preliminary data.</text>
</comment>
<dbReference type="SUPFAM" id="SSF56112">
    <property type="entry name" value="Protein kinase-like (PK-like)"/>
    <property type="match status" value="1"/>
</dbReference>
<dbReference type="PANTHER" id="PTHR24353">
    <property type="entry name" value="CYCLIC NUCLEOTIDE-DEPENDENT PROTEIN KINASE"/>
    <property type="match status" value="1"/>
</dbReference>
<dbReference type="InterPro" id="IPR008271">
    <property type="entry name" value="Ser/Thr_kinase_AS"/>
</dbReference>
<dbReference type="GO" id="GO:0005952">
    <property type="term" value="C:cAMP-dependent protein kinase complex"/>
    <property type="evidence" value="ECO:0007669"/>
    <property type="project" value="TreeGrafter"/>
</dbReference>
<dbReference type="PROSITE" id="PS00107">
    <property type="entry name" value="PROTEIN_KINASE_ATP"/>
    <property type="match status" value="1"/>
</dbReference>
<sequence>MDDFEQLQLLGSGGYASVFLVRRSNSAELFALKKISRSKVVIEQQKSRLEAERSILLKLRSPFLCRGFQIFETTEEVSFLQEYVEGRALYECVWKYRDTGRFPEHVTKFFAAQLVLALRDLHAQGYIHRDFKSGNVLVGKGGIAKVIDFGLSKKVSVDGKDGDGSGRTQSVCGTHYVMAPEMFFKEPYGFSIDWWSLGVVIYEMLAGHPPWEYQCPTDSTLEEYFQRIKRTAGSPFQTFDGQVEAIAVSPDLQSLICALLQINPRERLGKNGAAEIMNHVWFNDIDWAQLETKEGIKNSIAVPYDFNKDYNAARVRTPQGQCGGRESLSSAESIDPEDNAKYFADF</sequence>
<dbReference type="OrthoDB" id="76001at2759"/>
<comment type="similarity">
    <text evidence="7">Belongs to the protein kinase superfamily.</text>
</comment>
<gene>
    <name evidence="10" type="ORF">PC110_g584</name>
</gene>
<dbReference type="GO" id="GO:0005524">
    <property type="term" value="F:ATP binding"/>
    <property type="evidence" value="ECO:0007669"/>
    <property type="project" value="UniProtKB-UniRule"/>
</dbReference>
<organism evidence="10 11">
    <name type="scientific">Phytophthora cactorum</name>
    <dbReference type="NCBI Taxonomy" id="29920"/>
    <lineage>
        <taxon>Eukaryota</taxon>
        <taxon>Sar</taxon>
        <taxon>Stramenopiles</taxon>
        <taxon>Oomycota</taxon>
        <taxon>Peronosporomycetes</taxon>
        <taxon>Peronosporales</taxon>
        <taxon>Peronosporaceae</taxon>
        <taxon>Phytophthora</taxon>
    </lineage>
</organism>
<keyword evidence="11" id="KW-1185">Reference proteome</keyword>
<dbReference type="InterPro" id="IPR017441">
    <property type="entry name" value="Protein_kinase_ATP_BS"/>
</dbReference>
<evidence type="ECO:0000313" key="11">
    <source>
        <dbReference type="Proteomes" id="UP000251314"/>
    </source>
</evidence>
<dbReference type="PROSITE" id="PS00108">
    <property type="entry name" value="PROTEIN_KINASE_ST"/>
    <property type="match status" value="1"/>
</dbReference>
<evidence type="ECO:0000313" key="10">
    <source>
        <dbReference type="EMBL" id="RAW43213.1"/>
    </source>
</evidence>
<evidence type="ECO:0000256" key="8">
    <source>
        <dbReference type="SAM" id="MobiDB-lite"/>
    </source>
</evidence>
<dbReference type="VEuPathDB" id="FungiDB:PC110_g584"/>
<keyword evidence="4" id="KW-0418">Kinase</keyword>
<dbReference type="Proteomes" id="UP000251314">
    <property type="component" value="Unassembled WGS sequence"/>
</dbReference>
<dbReference type="InterPro" id="IPR000719">
    <property type="entry name" value="Prot_kinase_dom"/>
</dbReference>
<accession>A0A329T101</accession>
<dbReference type="Gene3D" id="3.30.200.20">
    <property type="entry name" value="Phosphorylase Kinase, domain 1"/>
    <property type="match status" value="1"/>
</dbReference>
<dbReference type="AlphaFoldDB" id="A0A329T101"/>
<dbReference type="InterPro" id="IPR011009">
    <property type="entry name" value="Kinase-like_dom_sf"/>
</dbReference>
<dbReference type="STRING" id="29920.A0A329T101"/>
<protein>
    <recommendedName>
        <fullName evidence="9">Protein kinase domain-containing protein</fullName>
    </recommendedName>
</protein>
<evidence type="ECO:0000256" key="3">
    <source>
        <dbReference type="ARBA" id="ARBA00022741"/>
    </source>
</evidence>
<evidence type="ECO:0000256" key="6">
    <source>
        <dbReference type="PROSITE-ProRule" id="PRU10141"/>
    </source>
</evidence>
<dbReference type="InterPro" id="IPR045270">
    <property type="entry name" value="STKc_AGC"/>
</dbReference>
<evidence type="ECO:0000256" key="7">
    <source>
        <dbReference type="RuleBase" id="RU000304"/>
    </source>
</evidence>
<evidence type="ECO:0000256" key="2">
    <source>
        <dbReference type="ARBA" id="ARBA00022679"/>
    </source>
</evidence>
<proteinExistence type="inferred from homology"/>
<dbReference type="CDD" id="cd05123">
    <property type="entry name" value="STKc_AGC"/>
    <property type="match status" value="1"/>
</dbReference>
<dbReference type="PANTHER" id="PTHR24353:SF37">
    <property type="entry name" value="CAMP-DEPENDENT PROTEIN KINASE CATALYTIC SUBUNIT PRKX"/>
    <property type="match status" value="1"/>
</dbReference>
<dbReference type="EMBL" id="MJFZ01000006">
    <property type="protein sequence ID" value="RAW43213.1"/>
    <property type="molecule type" value="Genomic_DNA"/>
</dbReference>
<dbReference type="Gene3D" id="1.10.510.10">
    <property type="entry name" value="Transferase(Phosphotransferase) domain 1"/>
    <property type="match status" value="1"/>
</dbReference>